<dbReference type="OrthoDB" id="426882at2759"/>
<dbReference type="CDD" id="cd00067">
    <property type="entry name" value="GAL4"/>
    <property type="match status" value="1"/>
</dbReference>
<evidence type="ECO:0000313" key="4">
    <source>
        <dbReference type="EMBL" id="QIX02099.1"/>
    </source>
</evidence>
<dbReference type="Pfam" id="PF00172">
    <property type="entry name" value="Zn_clus"/>
    <property type="match status" value="1"/>
</dbReference>
<keyword evidence="1" id="KW-0479">Metal-binding</keyword>
<dbReference type="InterPro" id="IPR001138">
    <property type="entry name" value="Zn2Cys6_DnaBD"/>
</dbReference>
<dbReference type="GO" id="GO:0006351">
    <property type="term" value="P:DNA-templated transcription"/>
    <property type="evidence" value="ECO:0007669"/>
    <property type="project" value="InterPro"/>
</dbReference>
<dbReference type="Pfam" id="PF04082">
    <property type="entry name" value="Fungal_trans"/>
    <property type="match status" value="1"/>
</dbReference>
<dbReference type="AlphaFoldDB" id="A0A6H0Y5J3"/>
<name>A0A6H0Y5J3_9PEZI</name>
<evidence type="ECO:0000256" key="1">
    <source>
        <dbReference type="ARBA" id="ARBA00022723"/>
    </source>
</evidence>
<dbReference type="CDD" id="cd12148">
    <property type="entry name" value="fungal_TF_MHR"/>
    <property type="match status" value="1"/>
</dbReference>
<dbReference type="SUPFAM" id="SSF57701">
    <property type="entry name" value="Zn2/Cys6 DNA-binding domain"/>
    <property type="match status" value="1"/>
</dbReference>
<dbReference type="InterPro" id="IPR036864">
    <property type="entry name" value="Zn2-C6_fun-type_DNA-bd_sf"/>
</dbReference>
<dbReference type="GO" id="GO:0008270">
    <property type="term" value="F:zinc ion binding"/>
    <property type="evidence" value="ECO:0007669"/>
    <property type="project" value="InterPro"/>
</dbReference>
<organism evidence="4 5">
    <name type="scientific">Peltaster fructicola</name>
    <dbReference type="NCBI Taxonomy" id="286661"/>
    <lineage>
        <taxon>Eukaryota</taxon>
        <taxon>Fungi</taxon>
        <taxon>Dikarya</taxon>
        <taxon>Ascomycota</taxon>
        <taxon>Pezizomycotina</taxon>
        <taxon>Dothideomycetes</taxon>
        <taxon>Dothideomycetes incertae sedis</taxon>
        <taxon>Peltaster</taxon>
    </lineage>
</organism>
<dbReference type="InterPro" id="IPR007219">
    <property type="entry name" value="XnlR_reg_dom"/>
</dbReference>
<accession>A0A6H0Y5J3</accession>
<dbReference type="GO" id="GO:0000981">
    <property type="term" value="F:DNA-binding transcription factor activity, RNA polymerase II-specific"/>
    <property type="evidence" value="ECO:0007669"/>
    <property type="project" value="InterPro"/>
</dbReference>
<dbReference type="GO" id="GO:0003677">
    <property type="term" value="F:DNA binding"/>
    <property type="evidence" value="ECO:0007669"/>
    <property type="project" value="InterPro"/>
</dbReference>
<gene>
    <name evidence="4" type="ORF">AMS68_007616</name>
</gene>
<dbReference type="PANTHER" id="PTHR47256">
    <property type="entry name" value="ZN(II)2CYS6 TRANSCRIPTION FACTOR (EUROFUNG)-RELATED"/>
    <property type="match status" value="1"/>
</dbReference>
<proteinExistence type="predicted"/>
<evidence type="ECO:0000256" key="2">
    <source>
        <dbReference type="ARBA" id="ARBA00023242"/>
    </source>
</evidence>
<dbReference type="Gene3D" id="4.10.240.10">
    <property type="entry name" value="Zn(2)-C6 fungal-type DNA-binding domain"/>
    <property type="match status" value="1"/>
</dbReference>
<keyword evidence="2" id="KW-0539">Nucleus</keyword>
<protein>
    <recommendedName>
        <fullName evidence="3">Zn(2)-C6 fungal-type domain-containing protein</fullName>
    </recommendedName>
</protein>
<feature type="domain" description="Zn(2)-C6 fungal-type" evidence="3">
    <location>
        <begin position="18"/>
        <end position="55"/>
    </location>
</feature>
<keyword evidence="5" id="KW-1185">Reference proteome</keyword>
<dbReference type="EMBL" id="CP051143">
    <property type="protein sequence ID" value="QIX02099.1"/>
    <property type="molecule type" value="Genomic_DNA"/>
</dbReference>
<sequence>MTSRPQPSRDTASTTKRVTVTAACENCRKRKQKCSAERPKNVECVYETIASETHGKAVKRKHTELEARHREYEDFIKLLHTAPETEVATLLQQLRAGATIDTLLTRMQSAELLTQLSLVPETRYRYVLPVTATMPALLDNPLNPYINTLVYELTLNQLKQGEDVQDDPTEQTLEHQPFLTPYHAARVLAPNLRSTRASMWTSITSNDALVHHLLELYFLHEYPMVSCLHVDLFLADMKSGRREYCSPLLVNAVLASASHGYHQNAKRSHVWDASNITYRFTVEAKRLLEMEREQDSLTTIQALLILGIDCNRNAIDKVGWNYFAQAVVMARRMGLMSALHHVTDSDERLAKAKTGWAVFTWQSMMCYHIQKPSLCMSPPVERLPSEGAAPTFYGEVSLTFPLPNRLWSMHHGITFRAFAQLYEIVNELNIASYSRGPQRTAIPADEATIFHDRLAAWLLSLPEPLLARNICFPVHLQLHMFFYNVLISFLEPLVEQPFTGLLFSDGASADRNLPSYIVAHARACINTLLRLYFLRHGFAAMDTTVMQFFNLAGFDALQELELLDGLASPEHAEVHLSTVVLCAKGLCDQGRNFYLAEVVYRIFRSSMQPEHVQLLHESIDVEAESMREGLSAEHIRAEYPIKVISFADDPSQWRISELIATRMAMSVESTDRGDVSG</sequence>
<dbReference type="Proteomes" id="UP000503462">
    <property type="component" value="Chromosome 5"/>
</dbReference>
<reference evidence="4 5" key="1">
    <citation type="journal article" date="2016" name="Sci. Rep.">
        <title>Peltaster fructicola genome reveals evolution from an invasive phytopathogen to an ectophytic parasite.</title>
        <authorList>
            <person name="Xu C."/>
            <person name="Chen H."/>
            <person name="Gleason M.L."/>
            <person name="Xu J.R."/>
            <person name="Liu H."/>
            <person name="Zhang R."/>
            <person name="Sun G."/>
        </authorList>
    </citation>
    <scope>NUCLEOTIDE SEQUENCE [LARGE SCALE GENOMIC DNA]</scope>
    <source>
        <strain evidence="4 5">LNHT1506</strain>
    </source>
</reference>
<evidence type="ECO:0000313" key="5">
    <source>
        <dbReference type="Proteomes" id="UP000503462"/>
    </source>
</evidence>
<evidence type="ECO:0000259" key="3">
    <source>
        <dbReference type="SMART" id="SM00066"/>
    </source>
</evidence>
<dbReference type="InterPro" id="IPR053187">
    <property type="entry name" value="Notoamide_regulator"/>
</dbReference>
<dbReference type="PANTHER" id="PTHR47256:SF1">
    <property type="entry name" value="ZN(II)2CYS6 TRANSCRIPTION FACTOR (EUROFUNG)"/>
    <property type="match status" value="1"/>
</dbReference>
<dbReference type="SMART" id="SM00066">
    <property type="entry name" value="GAL4"/>
    <property type="match status" value="1"/>
</dbReference>